<keyword evidence="2" id="KW-1185">Reference proteome</keyword>
<sequence length="115" mass="12791">MNHRTTTTATVPHFHKYLKPGTLARIRDSRITARSNRLTAALSHIPLRRSTPPSSPPRSFTVDAIPFFANIYSPRCLQRKKLMAAKSIYFLPPSPVTDSPDLVTESFGSDIVVAN</sequence>
<dbReference type="AlphaFoldDB" id="A0AAV1YGS9"/>
<evidence type="ECO:0000313" key="1">
    <source>
        <dbReference type="EMBL" id="CAL0332174.1"/>
    </source>
</evidence>
<reference evidence="1 2" key="1">
    <citation type="submission" date="2024-03" db="EMBL/GenBank/DDBJ databases">
        <authorList>
            <person name="Martinez-Hernandez J."/>
        </authorList>
    </citation>
    <scope>NUCLEOTIDE SEQUENCE [LARGE SCALE GENOMIC DNA]</scope>
</reference>
<protein>
    <submittedName>
        <fullName evidence="1">Uncharacterized protein</fullName>
    </submittedName>
</protein>
<name>A0AAV1YGS9_LUPLU</name>
<dbReference type="Proteomes" id="UP001497480">
    <property type="component" value="Unassembled WGS sequence"/>
</dbReference>
<gene>
    <name evidence="1" type="ORF">LLUT_LOCUS33234</name>
</gene>
<dbReference type="EMBL" id="CAXHTB010000024">
    <property type="protein sequence ID" value="CAL0332174.1"/>
    <property type="molecule type" value="Genomic_DNA"/>
</dbReference>
<evidence type="ECO:0000313" key="2">
    <source>
        <dbReference type="Proteomes" id="UP001497480"/>
    </source>
</evidence>
<dbReference type="PANTHER" id="PTHR35495:SF10">
    <property type="entry name" value="PEPTIDASE S26 DOMAIN-CONTAINING PROTEIN"/>
    <property type="match status" value="1"/>
</dbReference>
<accession>A0AAV1YGS9</accession>
<comment type="caution">
    <text evidence="1">The sequence shown here is derived from an EMBL/GenBank/DDBJ whole genome shotgun (WGS) entry which is preliminary data.</text>
</comment>
<dbReference type="PANTHER" id="PTHR35495">
    <property type="entry name" value="OS06G0679600 PROTEIN"/>
    <property type="match status" value="1"/>
</dbReference>
<organism evidence="1 2">
    <name type="scientific">Lupinus luteus</name>
    <name type="common">European yellow lupine</name>
    <dbReference type="NCBI Taxonomy" id="3873"/>
    <lineage>
        <taxon>Eukaryota</taxon>
        <taxon>Viridiplantae</taxon>
        <taxon>Streptophyta</taxon>
        <taxon>Embryophyta</taxon>
        <taxon>Tracheophyta</taxon>
        <taxon>Spermatophyta</taxon>
        <taxon>Magnoliopsida</taxon>
        <taxon>eudicotyledons</taxon>
        <taxon>Gunneridae</taxon>
        <taxon>Pentapetalae</taxon>
        <taxon>rosids</taxon>
        <taxon>fabids</taxon>
        <taxon>Fabales</taxon>
        <taxon>Fabaceae</taxon>
        <taxon>Papilionoideae</taxon>
        <taxon>50 kb inversion clade</taxon>
        <taxon>genistoids sensu lato</taxon>
        <taxon>core genistoids</taxon>
        <taxon>Genisteae</taxon>
        <taxon>Lupinus</taxon>
    </lineage>
</organism>
<proteinExistence type="predicted"/>